<feature type="coiled-coil region" evidence="1">
    <location>
        <begin position="171"/>
        <end position="226"/>
    </location>
</feature>
<keyword evidence="1" id="KW-0175">Coiled coil</keyword>
<dbReference type="EMBL" id="JBEPBX010000029">
    <property type="protein sequence ID" value="MER6616857.1"/>
    <property type="molecule type" value="Genomic_DNA"/>
</dbReference>
<sequence>MSTEMVLLESRAMRVEHAGRVEALDKVKALALLPDSMHVSTEGVARYFEVSTAVIRQVTSRHREELTENGMQVLKGSDLREYQSDNMSLSYEGEASYPQRRSSLTLFTRRTVLNIAMLLRDSDIARRVRSYLLDAEEGPREGYASLDRRVTNVVHCLAGVGTALQELGPVLNRMSERLDRLDQRLDATNRVVGAMSNRLCELSGDMVRMDARMDDFARQLRDLRRRRHR</sequence>
<dbReference type="RefSeq" id="WP_351978116.1">
    <property type="nucleotide sequence ID" value="NZ_JBEPBX010000029.1"/>
</dbReference>
<proteinExistence type="predicted"/>
<name>A0ABV1V1M8_9ACTN</name>
<dbReference type="Proteomes" id="UP001445472">
    <property type="component" value="Unassembled WGS sequence"/>
</dbReference>
<keyword evidence="3" id="KW-1185">Reference proteome</keyword>
<accession>A0ABV1V1M8</accession>
<evidence type="ECO:0000313" key="3">
    <source>
        <dbReference type="Proteomes" id="UP001445472"/>
    </source>
</evidence>
<evidence type="ECO:0000256" key="1">
    <source>
        <dbReference type="SAM" id="Coils"/>
    </source>
</evidence>
<evidence type="ECO:0008006" key="4">
    <source>
        <dbReference type="Google" id="ProtNLM"/>
    </source>
</evidence>
<protein>
    <recommendedName>
        <fullName evidence="4">Phage protein</fullName>
    </recommendedName>
</protein>
<gene>
    <name evidence="2" type="ORF">ABT276_26530</name>
</gene>
<organism evidence="2 3">
    <name type="scientific">Streptomyces xantholiticus</name>
    <dbReference type="NCBI Taxonomy" id="68285"/>
    <lineage>
        <taxon>Bacteria</taxon>
        <taxon>Bacillati</taxon>
        <taxon>Actinomycetota</taxon>
        <taxon>Actinomycetes</taxon>
        <taxon>Kitasatosporales</taxon>
        <taxon>Streptomycetaceae</taxon>
        <taxon>Streptomyces</taxon>
    </lineage>
</organism>
<evidence type="ECO:0000313" key="2">
    <source>
        <dbReference type="EMBL" id="MER6616857.1"/>
    </source>
</evidence>
<reference evidence="2 3" key="1">
    <citation type="submission" date="2024-06" db="EMBL/GenBank/DDBJ databases">
        <title>The Natural Products Discovery Center: Release of the First 8490 Sequenced Strains for Exploring Actinobacteria Biosynthetic Diversity.</title>
        <authorList>
            <person name="Kalkreuter E."/>
            <person name="Kautsar S.A."/>
            <person name="Yang D."/>
            <person name="Bader C.D."/>
            <person name="Teijaro C.N."/>
            <person name="Fluegel L."/>
            <person name="Davis C.M."/>
            <person name="Simpson J.R."/>
            <person name="Lauterbach L."/>
            <person name="Steele A.D."/>
            <person name="Gui C."/>
            <person name="Meng S."/>
            <person name="Li G."/>
            <person name="Viehrig K."/>
            <person name="Ye F."/>
            <person name="Su P."/>
            <person name="Kiefer A.F."/>
            <person name="Nichols A."/>
            <person name="Cepeda A.J."/>
            <person name="Yan W."/>
            <person name="Fan B."/>
            <person name="Jiang Y."/>
            <person name="Adhikari A."/>
            <person name="Zheng C.-J."/>
            <person name="Schuster L."/>
            <person name="Cowan T.M."/>
            <person name="Smanski M.J."/>
            <person name="Chevrette M.G."/>
            <person name="De Carvalho L.P.S."/>
            <person name="Shen B."/>
        </authorList>
    </citation>
    <scope>NUCLEOTIDE SEQUENCE [LARGE SCALE GENOMIC DNA]</scope>
    <source>
        <strain evidence="2 3">NPDC000837</strain>
    </source>
</reference>
<comment type="caution">
    <text evidence="2">The sequence shown here is derived from an EMBL/GenBank/DDBJ whole genome shotgun (WGS) entry which is preliminary data.</text>
</comment>